<dbReference type="RefSeq" id="WP_012002223.1">
    <property type="nucleotide sequence ID" value="NC_009828.1"/>
</dbReference>
<keyword evidence="1" id="KW-0969">Cilium</keyword>
<keyword evidence="1" id="KW-0966">Cell projection</keyword>
<dbReference type="HOGENOM" id="CLU_120910_3_3_0"/>
<dbReference type="PANTHER" id="PTHR37166">
    <property type="entry name" value="PROTEIN FLAG"/>
    <property type="match status" value="1"/>
</dbReference>
<dbReference type="Proteomes" id="UP000002016">
    <property type="component" value="Chromosome"/>
</dbReference>
<keyword evidence="2" id="KW-1185">Reference proteome</keyword>
<gene>
    <name evidence="1" type="ordered locus">Tlet_0172</name>
</gene>
<protein>
    <submittedName>
        <fullName evidence="1">Flagellar protein FlaG protein</fullName>
    </submittedName>
</protein>
<sequence length="110" mass="12649">MRINPVNDVNTHNVPQQKTAQAEIHIKNRENYDKTNIETVLDGIEKSLEKIRSFLKAEAQFTIDRDLNMIIIKIKNTETGEIIRQIPPEVAVKIAKNLQELIGILFDERA</sequence>
<reference evidence="1 2" key="2">
    <citation type="journal article" date="2009" name="Proc. Natl. Acad. Sci. U.S.A.">
        <title>On the chimeric nature, thermophilic origin, and phylogenetic placement of the Thermotogales.</title>
        <authorList>
            <person name="Zhaxybayeva O."/>
            <person name="Swithers K.S."/>
            <person name="Lapierre P."/>
            <person name="Fournier G.P."/>
            <person name="Bickhart D.M."/>
            <person name="DeBoy R.T."/>
            <person name="Nelson K.E."/>
            <person name="Nesbo C.L."/>
            <person name="Doolittle W.F."/>
            <person name="Gogarten J.P."/>
            <person name="Noll K.M."/>
        </authorList>
    </citation>
    <scope>NUCLEOTIDE SEQUENCE [LARGE SCALE GENOMIC DNA]</scope>
    <source>
        <strain evidence="2">ATCC BAA-301 / DSM 14385 / NBRC 107922 / TMO</strain>
    </source>
</reference>
<dbReference type="Pfam" id="PF03646">
    <property type="entry name" value="FlaG"/>
    <property type="match status" value="1"/>
</dbReference>
<dbReference type="eggNOG" id="COG1334">
    <property type="taxonomic scope" value="Bacteria"/>
</dbReference>
<dbReference type="InterPro" id="IPR005186">
    <property type="entry name" value="FlaG"/>
</dbReference>
<dbReference type="STRING" id="416591.Tlet_0172"/>
<dbReference type="Gene3D" id="3.30.160.170">
    <property type="entry name" value="FlaG-like"/>
    <property type="match status" value="1"/>
</dbReference>
<keyword evidence="1" id="KW-0282">Flagellum</keyword>
<proteinExistence type="predicted"/>
<dbReference type="InterPro" id="IPR035924">
    <property type="entry name" value="FlaG-like_sf"/>
</dbReference>
<accession>A8F3K8</accession>
<dbReference type="OrthoDB" id="9799867at2"/>
<dbReference type="EMBL" id="CP000812">
    <property type="protein sequence ID" value="ABV32742.1"/>
    <property type="molecule type" value="Genomic_DNA"/>
</dbReference>
<dbReference type="AlphaFoldDB" id="A8F3K8"/>
<reference evidence="1 2" key="1">
    <citation type="submission" date="2007-08" db="EMBL/GenBank/DDBJ databases">
        <title>Complete sequence of Thermotoga lettingae TMO.</title>
        <authorList>
            <consortium name="US DOE Joint Genome Institute"/>
            <person name="Copeland A."/>
            <person name="Lucas S."/>
            <person name="Lapidus A."/>
            <person name="Barry K."/>
            <person name="Glavina del Rio T."/>
            <person name="Dalin E."/>
            <person name="Tice H."/>
            <person name="Pitluck S."/>
            <person name="Foster B."/>
            <person name="Bruce D."/>
            <person name="Schmutz J."/>
            <person name="Larimer F."/>
            <person name="Land M."/>
            <person name="Hauser L."/>
            <person name="Kyrpides N."/>
            <person name="Mikhailova N."/>
            <person name="Nelson K."/>
            <person name="Gogarten J.P."/>
            <person name="Noll K."/>
            <person name="Richardson P."/>
        </authorList>
    </citation>
    <scope>NUCLEOTIDE SEQUENCE [LARGE SCALE GENOMIC DNA]</scope>
    <source>
        <strain evidence="2">ATCC BAA-301 / DSM 14385 / NBRC 107922 / TMO</strain>
    </source>
</reference>
<name>A8F3K8_PSELT</name>
<organism evidence="1 2">
    <name type="scientific">Pseudothermotoga lettingae (strain ATCC BAA-301 / DSM 14385 / NBRC 107922 / TMO)</name>
    <name type="common">Thermotoga lettingae</name>
    <dbReference type="NCBI Taxonomy" id="416591"/>
    <lineage>
        <taxon>Bacteria</taxon>
        <taxon>Thermotogati</taxon>
        <taxon>Thermotogota</taxon>
        <taxon>Thermotogae</taxon>
        <taxon>Thermotogales</taxon>
        <taxon>Thermotogaceae</taxon>
        <taxon>Pseudothermotoga</taxon>
    </lineage>
</organism>
<dbReference type="SUPFAM" id="SSF160214">
    <property type="entry name" value="FlaG-like"/>
    <property type="match status" value="1"/>
</dbReference>
<dbReference type="KEGG" id="tle:Tlet_0172"/>
<evidence type="ECO:0000313" key="2">
    <source>
        <dbReference type="Proteomes" id="UP000002016"/>
    </source>
</evidence>
<evidence type="ECO:0000313" key="1">
    <source>
        <dbReference type="EMBL" id="ABV32742.1"/>
    </source>
</evidence>
<dbReference type="PANTHER" id="PTHR37166:SF1">
    <property type="entry name" value="PROTEIN FLAG"/>
    <property type="match status" value="1"/>
</dbReference>